<feature type="transmembrane region" description="Helical" evidence="2">
    <location>
        <begin position="6"/>
        <end position="24"/>
    </location>
</feature>
<gene>
    <name evidence="3" type="ORF">BO72DRAFT_450579</name>
</gene>
<dbReference type="AlphaFoldDB" id="A0A8G1RLV4"/>
<name>A0A8G1RLV4_9EURO</name>
<dbReference type="EMBL" id="KZ824667">
    <property type="protein sequence ID" value="RAK74513.1"/>
    <property type="molecule type" value="Genomic_DNA"/>
</dbReference>
<accession>A0A8G1RLV4</accession>
<reference evidence="3 4" key="1">
    <citation type="submission" date="2018-02" db="EMBL/GenBank/DDBJ databases">
        <title>The genomes of Aspergillus section Nigri reveals drivers in fungal speciation.</title>
        <authorList>
            <consortium name="DOE Joint Genome Institute"/>
            <person name="Vesth T.C."/>
            <person name="Nybo J."/>
            <person name="Theobald S."/>
            <person name="Brandl J."/>
            <person name="Frisvad J.C."/>
            <person name="Nielsen K.F."/>
            <person name="Lyhne E.K."/>
            <person name="Kogle M.E."/>
            <person name="Kuo A."/>
            <person name="Riley R."/>
            <person name="Clum A."/>
            <person name="Nolan M."/>
            <person name="Lipzen A."/>
            <person name="Salamov A."/>
            <person name="Henrissat B."/>
            <person name="Wiebenga A."/>
            <person name="De vries R.P."/>
            <person name="Grigoriev I.V."/>
            <person name="Mortensen U.H."/>
            <person name="Andersen M.R."/>
            <person name="Baker S.E."/>
        </authorList>
    </citation>
    <scope>NUCLEOTIDE SEQUENCE [LARGE SCALE GENOMIC DNA]</scope>
    <source>
        <strain evidence="3 4">CBS 313.89</strain>
    </source>
</reference>
<evidence type="ECO:0000313" key="4">
    <source>
        <dbReference type="Proteomes" id="UP000249789"/>
    </source>
</evidence>
<evidence type="ECO:0000256" key="1">
    <source>
        <dbReference type="SAM" id="MobiDB-lite"/>
    </source>
</evidence>
<keyword evidence="4" id="KW-1185">Reference proteome</keyword>
<proteinExistence type="predicted"/>
<keyword evidence="2" id="KW-1133">Transmembrane helix</keyword>
<feature type="region of interest" description="Disordered" evidence="1">
    <location>
        <begin position="33"/>
        <end position="87"/>
    </location>
</feature>
<evidence type="ECO:0000313" key="3">
    <source>
        <dbReference type="EMBL" id="RAK74513.1"/>
    </source>
</evidence>
<sequence>MMSRNFVPVALSIGAGVLGGYYVWQPYFKEMQQRQQHQLQQSLNPNSTETAPQSQVPTSTPTPTPTPQEVVPPSATGDSGSGKAAGQ</sequence>
<dbReference type="GeneID" id="63862618"/>
<organism evidence="3 4">
    <name type="scientific">Aspergillus fijiensis CBS 313.89</name>
    <dbReference type="NCBI Taxonomy" id="1448319"/>
    <lineage>
        <taxon>Eukaryota</taxon>
        <taxon>Fungi</taxon>
        <taxon>Dikarya</taxon>
        <taxon>Ascomycota</taxon>
        <taxon>Pezizomycotina</taxon>
        <taxon>Eurotiomycetes</taxon>
        <taxon>Eurotiomycetidae</taxon>
        <taxon>Eurotiales</taxon>
        <taxon>Aspergillaceae</taxon>
        <taxon>Aspergillus</taxon>
    </lineage>
</organism>
<evidence type="ECO:0000256" key="2">
    <source>
        <dbReference type="SAM" id="Phobius"/>
    </source>
</evidence>
<dbReference type="VEuPathDB" id="FungiDB:BO72DRAFT_450579"/>
<dbReference type="OrthoDB" id="4509456at2759"/>
<keyword evidence="2" id="KW-0472">Membrane</keyword>
<dbReference type="Proteomes" id="UP000249789">
    <property type="component" value="Unassembled WGS sequence"/>
</dbReference>
<keyword evidence="2" id="KW-0812">Transmembrane</keyword>
<dbReference type="RefSeq" id="XP_040798523.1">
    <property type="nucleotide sequence ID" value="XM_040945285.1"/>
</dbReference>
<dbReference type="InterPro" id="IPR057394">
    <property type="entry name" value="PIGBOS1"/>
</dbReference>
<dbReference type="Pfam" id="PF23670">
    <property type="entry name" value="PIGBOS1"/>
    <property type="match status" value="1"/>
</dbReference>
<feature type="compositionally biased region" description="Polar residues" evidence="1">
    <location>
        <begin position="42"/>
        <end position="51"/>
    </location>
</feature>
<protein>
    <submittedName>
        <fullName evidence="3">Uncharacterized protein</fullName>
    </submittedName>
</protein>